<name>A0A8H2XQI8_9AGAM</name>
<comment type="caution">
    <text evidence="2">The sequence shown here is derived from an EMBL/GenBank/DDBJ whole genome shotgun (WGS) entry which is preliminary data.</text>
</comment>
<dbReference type="PROSITE" id="PS50231">
    <property type="entry name" value="RICIN_B_LECTIN"/>
    <property type="match status" value="1"/>
</dbReference>
<sequence>MAIPSGTYAVQAQDESMDVYYKTLAKKNEPVHSGDNKPIGLIIKHLHDNIYRFDAPDSTIDRNNRPLIVGVDSDLPMVRLIQEGGTENIQEWAIEPAADDGWFRIRPPQSSDDRCWTTSEKGQPIYLKPSEDKSAKQLWKFTPAD</sequence>
<dbReference type="SUPFAM" id="SSF50370">
    <property type="entry name" value="Ricin B-like lectins"/>
    <property type="match status" value="1"/>
</dbReference>
<reference evidence="2" key="1">
    <citation type="submission" date="2021-01" db="EMBL/GenBank/DDBJ databases">
        <authorList>
            <person name="Kaushik A."/>
        </authorList>
    </citation>
    <scope>NUCLEOTIDE SEQUENCE</scope>
    <source>
        <strain evidence="2">AG2-2IIIB</strain>
    </source>
</reference>
<organism evidence="2 3">
    <name type="scientific">Rhizoctonia solani</name>
    <dbReference type="NCBI Taxonomy" id="456999"/>
    <lineage>
        <taxon>Eukaryota</taxon>
        <taxon>Fungi</taxon>
        <taxon>Dikarya</taxon>
        <taxon>Basidiomycota</taxon>
        <taxon>Agaricomycotina</taxon>
        <taxon>Agaricomycetes</taxon>
        <taxon>Cantharellales</taxon>
        <taxon>Ceratobasidiaceae</taxon>
        <taxon>Rhizoctonia</taxon>
    </lineage>
</organism>
<gene>
    <name evidence="2" type="ORF">RDB_LOCUS66131</name>
</gene>
<evidence type="ECO:0000313" key="2">
    <source>
        <dbReference type="EMBL" id="CAE6432919.1"/>
    </source>
</evidence>
<evidence type="ECO:0000313" key="3">
    <source>
        <dbReference type="Proteomes" id="UP000663843"/>
    </source>
</evidence>
<feature type="region of interest" description="Disordered" evidence="1">
    <location>
        <begin position="108"/>
        <end position="145"/>
    </location>
</feature>
<dbReference type="Proteomes" id="UP000663843">
    <property type="component" value="Unassembled WGS sequence"/>
</dbReference>
<accession>A0A8H2XQI8</accession>
<proteinExistence type="predicted"/>
<dbReference type="InterPro" id="IPR035992">
    <property type="entry name" value="Ricin_B-like_lectins"/>
</dbReference>
<dbReference type="AlphaFoldDB" id="A0A8H2XQI8"/>
<dbReference type="EMBL" id="CAJMWT010002105">
    <property type="protein sequence ID" value="CAE6432919.1"/>
    <property type="molecule type" value="Genomic_DNA"/>
</dbReference>
<dbReference type="Gene3D" id="2.80.10.50">
    <property type="match status" value="1"/>
</dbReference>
<protein>
    <submittedName>
        <fullName evidence="2">Uncharacterized protein</fullName>
    </submittedName>
</protein>
<evidence type="ECO:0000256" key="1">
    <source>
        <dbReference type="SAM" id="MobiDB-lite"/>
    </source>
</evidence>